<comment type="caution">
    <text evidence="10">The sequence shown here is derived from an EMBL/GenBank/DDBJ whole genome shotgun (WGS) entry which is preliminary data.</text>
</comment>
<dbReference type="InterPro" id="IPR020846">
    <property type="entry name" value="MFS_dom"/>
</dbReference>
<evidence type="ECO:0000256" key="8">
    <source>
        <dbReference type="SAM" id="Phobius"/>
    </source>
</evidence>
<dbReference type="SUPFAM" id="SSF103473">
    <property type="entry name" value="MFS general substrate transporter"/>
    <property type="match status" value="1"/>
</dbReference>
<evidence type="ECO:0000256" key="7">
    <source>
        <dbReference type="ARBA" id="ARBA00023180"/>
    </source>
</evidence>
<comment type="similarity">
    <text evidence="2">Belongs to the major facilitator superfamily. Monocarboxylate porter (TC 2.A.1.13) family.</text>
</comment>
<protein>
    <submittedName>
        <fullName evidence="10">Major facilitator superfamily domain-containing protein</fullName>
    </submittedName>
</protein>
<dbReference type="InterPro" id="IPR050327">
    <property type="entry name" value="Proton-linked_MCT"/>
</dbReference>
<feature type="transmembrane region" description="Helical" evidence="8">
    <location>
        <begin position="250"/>
        <end position="272"/>
    </location>
</feature>
<evidence type="ECO:0000256" key="6">
    <source>
        <dbReference type="ARBA" id="ARBA00023136"/>
    </source>
</evidence>
<dbReference type="Gene3D" id="1.20.1250.20">
    <property type="entry name" value="MFS general substrate transporter like domains"/>
    <property type="match status" value="2"/>
</dbReference>
<feature type="transmembrane region" description="Helical" evidence="8">
    <location>
        <begin position="12"/>
        <end position="33"/>
    </location>
</feature>
<accession>A0A9P9DJT3</accession>
<keyword evidence="11" id="KW-1185">Reference proteome</keyword>
<evidence type="ECO:0000256" key="3">
    <source>
        <dbReference type="ARBA" id="ARBA00022448"/>
    </source>
</evidence>
<feature type="transmembrane region" description="Helical" evidence="8">
    <location>
        <begin position="82"/>
        <end position="101"/>
    </location>
</feature>
<reference evidence="10" key="1">
    <citation type="journal article" date="2021" name="Nat. Commun.">
        <title>Genetic determinants of endophytism in the Arabidopsis root mycobiome.</title>
        <authorList>
            <person name="Mesny F."/>
            <person name="Miyauchi S."/>
            <person name="Thiergart T."/>
            <person name="Pickel B."/>
            <person name="Atanasova L."/>
            <person name="Karlsson M."/>
            <person name="Huettel B."/>
            <person name="Barry K.W."/>
            <person name="Haridas S."/>
            <person name="Chen C."/>
            <person name="Bauer D."/>
            <person name="Andreopoulos W."/>
            <person name="Pangilinan J."/>
            <person name="LaButti K."/>
            <person name="Riley R."/>
            <person name="Lipzen A."/>
            <person name="Clum A."/>
            <person name="Drula E."/>
            <person name="Henrissat B."/>
            <person name="Kohler A."/>
            <person name="Grigoriev I.V."/>
            <person name="Martin F.M."/>
            <person name="Hacquard S."/>
        </authorList>
    </citation>
    <scope>NUCLEOTIDE SEQUENCE</scope>
    <source>
        <strain evidence="10">MPI-CAGE-AT-0021</strain>
    </source>
</reference>
<evidence type="ECO:0000259" key="9">
    <source>
        <dbReference type="PROSITE" id="PS50850"/>
    </source>
</evidence>
<feature type="transmembrane region" description="Helical" evidence="8">
    <location>
        <begin position="304"/>
        <end position="324"/>
    </location>
</feature>
<keyword evidence="6 8" id="KW-0472">Membrane</keyword>
<feature type="transmembrane region" description="Helical" evidence="8">
    <location>
        <begin position="107"/>
        <end position="127"/>
    </location>
</feature>
<keyword evidence="5 8" id="KW-1133">Transmembrane helix</keyword>
<keyword evidence="4 8" id="KW-0812">Transmembrane</keyword>
<gene>
    <name evidence="10" type="ORF">B0J13DRAFT_457176</name>
</gene>
<proteinExistence type="inferred from homology"/>
<dbReference type="GO" id="GO:0016020">
    <property type="term" value="C:membrane"/>
    <property type="evidence" value="ECO:0007669"/>
    <property type="project" value="UniProtKB-SubCell"/>
</dbReference>
<feature type="domain" description="Major facilitator superfamily (MFS) profile" evidence="9">
    <location>
        <begin position="1"/>
        <end position="395"/>
    </location>
</feature>
<feature type="transmembrane region" description="Helical" evidence="8">
    <location>
        <begin position="345"/>
        <end position="365"/>
    </location>
</feature>
<evidence type="ECO:0000256" key="2">
    <source>
        <dbReference type="ARBA" id="ARBA00006727"/>
    </source>
</evidence>
<comment type="subcellular location">
    <subcellularLocation>
        <location evidence="1">Membrane</location>
        <topology evidence="1">Multi-pass membrane protein</topology>
    </subcellularLocation>
</comment>
<dbReference type="InterPro" id="IPR011701">
    <property type="entry name" value="MFS"/>
</dbReference>
<organism evidence="10 11">
    <name type="scientific">Dactylonectria estremocensis</name>
    <dbReference type="NCBI Taxonomy" id="1079267"/>
    <lineage>
        <taxon>Eukaryota</taxon>
        <taxon>Fungi</taxon>
        <taxon>Dikarya</taxon>
        <taxon>Ascomycota</taxon>
        <taxon>Pezizomycotina</taxon>
        <taxon>Sordariomycetes</taxon>
        <taxon>Hypocreomycetidae</taxon>
        <taxon>Hypocreales</taxon>
        <taxon>Nectriaceae</taxon>
        <taxon>Dactylonectria</taxon>
    </lineage>
</organism>
<dbReference type="GO" id="GO:0022857">
    <property type="term" value="F:transmembrane transporter activity"/>
    <property type="evidence" value="ECO:0007669"/>
    <property type="project" value="InterPro"/>
</dbReference>
<feature type="transmembrane region" description="Helical" evidence="8">
    <location>
        <begin position="371"/>
        <end position="394"/>
    </location>
</feature>
<feature type="transmembrane region" description="Helical" evidence="8">
    <location>
        <begin position="139"/>
        <end position="159"/>
    </location>
</feature>
<dbReference type="InterPro" id="IPR036259">
    <property type="entry name" value="MFS_trans_sf"/>
</dbReference>
<dbReference type="Pfam" id="PF07690">
    <property type="entry name" value="MFS_1"/>
    <property type="match status" value="1"/>
</dbReference>
<evidence type="ECO:0000256" key="1">
    <source>
        <dbReference type="ARBA" id="ARBA00004141"/>
    </source>
</evidence>
<evidence type="ECO:0000256" key="4">
    <source>
        <dbReference type="ARBA" id="ARBA00022692"/>
    </source>
</evidence>
<name>A0A9P9DJT3_9HYPO</name>
<dbReference type="PANTHER" id="PTHR11360:SF224">
    <property type="entry name" value="MAJOR FACILITATOR SUPERFAMILY (MFS) PROFILE DOMAIN-CONTAINING PROTEIN-RELATED"/>
    <property type="match status" value="1"/>
</dbReference>
<feature type="transmembrane region" description="Helical" evidence="8">
    <location>
        <begin position="171"/>
        <end position="191"/>
    </location>
</feature>
<feature type="transmembrane region" description="Helical" evidence="8">
    <location>
        <begin position="215"/>
        <end position="238"/>
    </location>
</feature>
<sequence length="403" mass="43853">MCSDFPDGGRTAWTVLFGAWAVLFCSFGLVQSIGVFQEYYTRGPLRQYPSSTIAWITSVEVWTQNFFGVPSGLLYDRFGPKWLMVGGSLLYVFGLMMTSLAEEYYQIFLAQSLVTSLGASACFNAAMSSVATWFCRRRALAFGIMMSGSSVSGMVLPVMVSQLSPKVGFPWAVRLIGFMAIALLSVSCVTVKSRIPPKPQMIVFKRYVEGLREPIMALTILAMFLFFWGMFVVFNYILLQAQRQGVSPKLVDYLLPIMNGASIFGRIIPTLIADKAGRLNMTILMSLLTSVFCLALWIPGKSDIAIIWFSIVFGFSTGGFVALAPALVAQISRIEEVGIRTGSSFAISSFGSLTGSPLAGVIVSASGGSFLGLQLFSGFTCLGATIALVVARYLHVGWKMEKV</sequence>
<keyword evidence="7" id="KW-0325">Glycoprotein</keyword>
<dbReference type="AlphaFoldDB" id="A0A9P9DJT3"/>
<dbReference type="EMBL" id="JAGMUU010000028">
    <property type="protein sequence ID" value="KAH7120267.1"/>
    <property type="molecule type" value="Genomic_DNA"/>
</dbReference>
<dbReference type="PANTHER" id="PTHR11360">
    <property type="entry name" value="MONOCARBOXYLATE TRANSPORTER"/>
    <property type="match status" value="1"/>
</dbReference>
<dbReference type="PROSITE" id="PS50850">
    <property type="entry name" value="MFS"/>
    <property type="match status" value="1"/>
</dbReference>
<dbReference type="OrthoDB" id="5667at2759"/>
<feature type="transmembrane region" description="Helical" evidence="8">
    <location>
        <begin position="279"/>
        <end position="298"/>
    </location>
</feature>
<keyword evidence="3" id="KW-0813">Transport</keyword>
<evidence type="ECO:0000256" key="5">
    <source>
        <dbReference type="ARBA" id="ARBA00022989"/>
    </source>
</evidence>
<evidence type="ECO:0000313" key="10">
    <source>
        <dbReference type="EMBL" id="KAH7120267.1"/>
    </source>
</evidence>
<evidence type="ECO:0000313" key="11">
    <source>
        <dbReference type="Proteomes" id="UP000717696"/>
    </source>
</evidence>
<feature type="transmembrane region" description="Helical" evidence="8">
    <location>
        <begin position="53"/>
        <end position="75"/>
    </location>
</feature>
<dbReference type="Proteomes" id="UP000717696">
    <property type="component" value="Unassembled WGS sequence"/>
</dbReference>